<evidence type="ECO:0000256" key="4">
    <source>
        <dbReference type="ARBA" id="ARBA00022723"/>
    </source>
</evidence>
<dbReference type="InterPro" id="IPR024079">
    <property type="entry name" value="MetalloPept_cat_dom_sf"/>
</dbReference>
<feature type="chain" id="PRO_5035225410" evidence="8">
    <location>
        <begin position="26"/>
        <end position="681"/>
    </location>
</feature>
<dbReference type="EMBL" id="CP071793">
    <property type="protein sequence ID" value="QTD49916.1"/>
    <property type="molecule type" value="Genomic_DNA"/>
</dbReference>
<dbReference type="GO" id="GO:0004222">
    <property type="term" value="F:metalloendopeptidase activity"/>
    <property type="evidence" value="ECO:0007669"/>
    <property type="project" value="InterPro"/>
</dbReference>
<dbReference type="GO" id="GO:0005886">
    <property type="term" value="C:plasma membrane"/>
    <property type="evidence" value="ECO:0007669"/>
    <property type="project" value="TreeGrafter"/>
</dbReference>
<evidence type="ECO:0000256" key="8">
    <source>
        <dbReference type="SAM" id="SignalP"/>
    </source>
</evidence>
<gene>
    <name evidence="11" type="ORF">J3U87_30410</name>
</gene>
<dbReference type="SUPFAM" id="SSF55486">
    <property type="entry name" value="Metalloproteases ('zincins'), catalytic domain"/>
    <property type="match status" value="1"/>
</dbReference>
<protein>
    <submittedName>
        <fullName evidence="11">M13 family metallopeptidase</fullName>
    </submittedName>
</protein>
<keyword evidence="4" id="KW-0479">Metal-binding</keyword>
<evidence type="ECO:0000259" key="10">
    <source>
        <dbReference type="Pfam" id="PF05649"/>
    </source>
</evidence>
<proteinExistence type="inferred from homology"/>
<feature type="domain" description="Peptidase M13 N-terminal" evidence="10">
    <location>
        <begin position="45"/>
        <end position="425"/>
    </location>
</feature>
<dbReference type="InterPro" id="IPR018497">
    <property type="entry name" value="Peptidase_M13_C"/>
</dbReference>
<keyword evidence="6" id="KW-0862">Zinc</keyword>
<keyword evidence="5" id="KW-0378">Hydrolase</keyword>
<evidence type="ECO:0000256" key="5">
    <source>
        <dbReference type="ARBA" id="ARBA00022801"/>
    </source>
</evidence>
<dbReference type="InterPro" id="IPR008753">
    <property type="entry name" value="Peptidase_M13_N"/>
</dbReference>
<keyword evidence="7" id="KW-0482">Metalloprotease</keyword>
<sequence length="681" mass="76795">MIIEKVRVLGLLCLLLALAGNTLMATEPPKTKGIDPALFDKECKPCQDFYQYANGTWLQETEIPAEEGRYGMFNLVRDRNLAILQDILEEAAKKSDHPRGSLKQLVGDFYSSGMDTKRLNKLGIEPLKPYLADVDALKSKADLTAFIANSHALGRDYVFGFFGNSDFNDSKKQIAYTIQAGLGLPERDYYTKKDEESVALREKYVAHVARMLQKIGYDAAAAKAGAKTVLAMETTLAEASLTAVELRNPATWYNYKTLAEADAATPNFSWTAYFKTLGLAETQGFSLAHPKFFAAMDKMLAERPLNDWKTYLKWHSVNGAADFLDDDTRQANFDFFKKTLRGVQAQKPRYKQVIEATNAALGESVGQLFVARAFPPEAKARMMTMIENLRGSLHKRLDRLDWMSEETRKLALVKVKSFKPKIGYPDRWRDQSDMKIRRDSFLANALAGIAHNRKYDLGKINKPTDNNEWEMLPQVVNAYYNPLQNEIVFPAGILQPPFFDMEAHDADNYGAIGAVIGHELMHGFDDSGSQFDAEGNFKNWWTADDRQRFEARTAKLVEQYNQYEPIEGAHVNGQLTLGENIADLGGLIISFEALQGALASQPKVKVEGFTPEQRFFLSWAQAWRGKYRDETLKLRLKTDPHSPGQYRANGPLTNMETFSKAFGCQKGDPMHRTAETRVVIW</sequence>
<dbReference type="GO" id="GO:0046872">
    <property type="term" value="F:metal ion binding"/>
    <property type="evidence" value="ECO:0007669"/>
    <property type="project" value="UniProtKB-KW"/>
</dbReference>
<dbReference type="Gene3D" id="3.40.390.10">
    <property type="entry name" value="Collagenase (Catalytic Domain)"/>
    <property type="match status" value="1"/>
</dbReference>
<keyword evidence="3" id="KW-0645">Protease</keyword>
<reference evidence="11" key="1">
    <citation type="submission" date="2021-03" db="EMBL/GenBank/DDBJ databases">
        <title>Acanthopleuribacteraceae sp. M133.</title>
        <authorList>
            <person name="Wang G."/>
        </authorList>
    </citation>
    <scope>NUCLEOTIDE SEQUENCE</scope>
    <source>
        <strain evidence="11">M133</strain>
    </source>
</reference>
<feature type="domain" description="Peptidase M13 C-terminal" evidence="9">
    <location>
        <begin position="477"/>
        <end position="678"/>
    </location>
</feature>
<dbReference type="InterPro" id="IPR042089">
    <property type="entry name" value="Peptidase_M13_dom_2"/>
</dbReference>
<name>A0A8A4TJ14_SULCO</name>
<dbReference type="Pfam" id="PF01431">
    <property type="entry name" value="Peptidase_M13"/>
    <property type="match status" value="1"/>
</dbReference>
<evidence type="ECO:0000256" key="2">
    <source>
        <dbReference type="ARBA" id="ARBA00007357"/>
    </source>
</evidence>
<evidence type="ECO:0000313" key="11">
    <source>
        <dbReference type="EMBL" id="QTD49916.1"/>
    </source>
</evidence>
<dbReference type="PROSITE" id="PS51885">
    <property type="entry name" value="NEPRILYSIN"/>
    <property type="match status" value="1"/>
</dbReference>
<dbReference type="KEGG" id="scor:J3U87_30410"/>
<dbReference type="InterPro" id="IPR000718">
    <property type="entry name" value="Peptidase_M13"/>
</dbReference>
<evidence type="ECO:0000256" key="1">
    <source>
        <dbReference type="ARBA" id="ARBA00001947"/>
    </source>
</evidence>
<dbReference type="GO" id="GO:0016485">
    <property type="term" value="P:protein processing"/>
    <property type="evidence" value="ECO:0007669"/>
    <property type="project" value="TreeGrafter"/>
</dbReference>
<dbReference type="AlphaFoldDB" id="A0A8A4TJ14"/>
<feature type="signal peptide" evidence="8">
    <location>
        <begin position="1"/>
        <end position="25"/>
    </location>
</feature>
<evidence type="ECO:0000259" key="9">
    <source>
        <dbReference type="Pfam" id="PF01431"/>
    </source>
</evidence>
<keyword evidence="8" id="KW-0732">Signal</keyword>
<dbReference type="Gene3D" id="1.10.1380.10">
    <property type="entry name" value="Neutral endopeptidase , domain2"/>
    <property type="match status" value="1"/>
</dbReference>
<comment type="cofactor">
    <cofactor evidence="1">
        <name>Zn(2+)</name>
        <dbReference type="ChEBI" id="CHEBI:29105"/>
    </cofactor>
</comment>
<evidence type="ECO:0000256" key="3">
    <source>
        <dbReference type="ARBA" id="ARBA00022670"/>
    </source>
</evidence>
<dbReference type="Pfam" id="PF05649">
    <property type="entry name" value="Peptidase_M13_N"/>
    <property type="match status" value="1"/>
</dbReference>
<dbReference type="Proteomes" id="UP000663929">
    <property type="component" value="Chromosome"/>
</dbReference>
<accession>A0A8A4TJ14</accession>
<comment type="similarity">
    <text evidence="2">Belongs to the peptidase M13 family.</text>
</comment>
<keyword evidence="12" id="KW-1185">Reference proteome</keyword>
<dbReference type="PANTHER" id="PTHR11733">
    <property type="entry name" value="ZINC METALLOPROTEASE FAMILY M13 NEPRILYSIN-RELATED"/>
    <property type="match status" value="1"/>
</dbReference>
<evidence type="ECO:0000313" key="12">
    <source>
        <dbReference type="Proteomes" id="UP000663929"/>
    </source>
</evidence>
<evidence type="ECO:0000256" key="6">
    <source>
        <dbReference type="ARBA" id="ARBA00022833"/>
    </source>
</evidence>
<evidence type="ECO:0000256" key="7">
    <source>
        <dbReference type="ARBA" id="ARBA00023049"/>
    </source>
</evidence>
<dbReference type="PRINTS" id="PR00786">
    <property type="entry name" value="NEPRILYSIN"/>
</dbReference>
<organism evidence="11 12">
    <name type="scientific">Sulfidibacter corallicola</name>
    <dbReference type="NCBI Taxonomy" id="2818388"/>
    <lineage>
        <taxon>Bacteria</taxon>
        <taxon>Pseudomonadati</taxon>
        <taxon>Acidobacteriota</taxon>
        <taxon>Holophagae</taxon>
        <taxon>Acanthopleuribacterales</taxon>
        <taxon>Acanthopleuribacteraceae</taxon>
        <taxon>Sulfidibacter</taxon>
    </lineage>
</organism>
<dbReference type="CDD" id="cd08662">
    <property type="entry name" value="M13"/>
    <property type="match status" value="1"/>
</dbReference>
<dbReference type="PANTHER" id="PTHR11733:SF167">
    <property type="entry name" value="FI17812P1-RELATED"/>
    <property type="match status" value="1"/>
</dbReference>
<dbReference type="RefSeq" id="WP_237379547.1">
    <property type="nucleotide sequence ID" value="NZ_CP071793.1"/>
</dbReference>